<sequence length="83" mass="9789">MILEVSRYSGNYLSLKFDPTTATSEYVMSMFFVVNEKFRENVAAWICFHDRKDSFRGGRALRIAEKTNYLLFRYAVTIFITQI</sequence>
<dbReference type="AlphaFoldDB" id="A0A9E7IP14"/>
<evidence type="ECO:0000313" key="2">
    <source>
        <dbReference type="EMBL" id="URE49833.1"/>
    </source>
</evidence>
<accession>A0A9E7IP14</accession>
<dbReference type="InterPro" id="IPR032174">
    <property type="entry name" value="Aquarius_N"/>
</dbReference>
<protein>
    <submittedName>
        <fullName evidence="2">Intron-binding protein</fullName>
    </submittedName>
</protein>
<gene>
    <name evidence="2" type="ORF">MUK42_33448</name>
</gene>
<feature type="domain" description="RNA helicase aquarius N-terminal" evidence="1">
    <location>
        <begin position="1"/>
        <end position="57"/>
    </location>
</feature>
<dbReference type="Pfam" id="PF16399">
    <property type="entry name" value="Aquarius_N_1st"/>
    <property type="match status" value="1"/>
</dbReference>
<name>A0A9E7IP14_9LILI</name>
<proteinExistence type="predicted"/>
<reference evidence="2" key="1">
    <citation type="submission" date="2022-05" db="EMBL/GenBank/DDBJ databases">
        <title>The Musa troglodytarum L. genome provides insights into the mechanism of non-climacteric behaviour and enrichment of carotenoids.</title>
        <authorList>
            <person name="Wang J."/>
        </authorList>
    </citation>
    <scope>NUCLEOTIDE SEQUENCE</scope>
    <source>
        <tissue evidence="2">Leaf</tissue>
    </source>
</reference>
<dbReference type="OrthoDB" id="1694751at2759"/>
<evidence type="ECO:0000259" key="1">
    <source>
        <dbReference type="Pfam" id="PF16399"/>
    </source>
</evidence>
<organism evidence="2 3">
    <name type="scientific">Musa troglodytarum</name>
    <name type="common">fe'i banana</name>
    <dbReference type="NCBI Taxonomy" id="320322"/>
    <lineage>
        <taxon>Eukaryota</taxon>
        <taxon>Viridiplantae</taxon>
        <taxon>Streptophyta</taxon>
        <taxon>Embryophyta</taxon>
        <taxon>Tracheophyta</taxon>
        <taxon>Spermatophyta</taxon>
        <taxon>Magnoliopsida</taxon>
        <taxon>Liliopsida</taxon>
        <taxon>Zingiberales</taxon>
        <taxon>Musaceae</taxon>
        <taxon>Musa</taxon>
    </lineage>
</organism>
<dbReference type="Proteomes" id="UP001055439">
    <property type="component" value="Chromosome 9"/>
</dbReference>
<dbReference type="EMBL" id="CP097511">
    <property type="protein sequence ID" value="URE49833.1"/>
    <property type="molecule type" value="Genomic_DNA"/>
</dbReference>
<keyword evidence="3" id="KW-1185">Reference proteome</keyword>
<evidence type="ECO:0000313" key="3">
    <source>
        <dbReference type="Proteomes" id="UP001055439"/>
    </source>
</evidence>